<protein>
    <submittedName>
        <fullName evidence="1">Uncharacterized protein</fullName>
    </submittedName>
</protein>
<gene>
    <name evidence="1" type="ORF">dnl_47190</name>
</gene>
<dbReference type="KEGG" id="dli:dnl_47190"/>
<accession>A0A975BBS6</accession>
<organism evidence="1 2">
    <name type="scientific">Desulfonema limicola</name>
    <dbReference type="NCBI Taxonomy" id="45656"/>
    <lineage>
        <taxon>Bacteria</taxon>
        <taxon>Pseudomonadati</taxon>
        <taxon>Thermodesulfobacteriota</taxon>
        <taxon>Desulfobacteria</taxon>
        <taxon>Desulfobacterales</taxon>
        <taxon>Desulfococcaceae</taxon>
        <taxon>Desulfonema</taxon>
    </lineage>
</organism>
<name>A0A975BBS6_9BACT</name>
<evidence type="ECO:0000313" key="2">
    <source>
        <dbReference type="Proteomes" id="UP000663720"/>
    </source>
</evidence>
<sequence>MIKIKTNNCDDKGACGAIKEALIKEGIPPNILVIRKSS</sequence>
<proteinExistence type="predicted"/>
<dbReference type="AlphaFoldDB" id="A0A975BBS6"/>
<evidence type="ECO:0000313" key="1">
    <source>
        <dbReference type="EMBL" id="QTA82345.1"/>
    </source>
</evidence>
<keyword evidence="2" id="KW-1185">Reference proteome</keyword>
<dbReference type="EMBL" id="CP061799">
    <property type="protein sequence ID" value="QTA82345.1"/>
    <property type="molecule type" value="Genomic_DNA"/>
</dbReference>
<reference evidence="1" key="1">
    <citation type="journal article" date="2021" name="Microb. Physiol.">
        <title>Proteogenomic Insights into the Physiology of Marine, Sulfate-Reducing, Filamentous Desulfonema limicola and Desulfonema magnum.</title>
        <authorList>
            <person name="Schnaars V."/>
            <person name="Wohlbrand L."/>
            <person name="Scheve S."/>
            <person name="Hinrichs C."/>
            <person name="Reinhardt R."/>
            <person name="Rabus R."/>
        </authorList>
    </citation>
    <scope>NUCLEOTIDE SEQUENCE</scope>
    <source>
        <strain evidence="1">5ac10</strain>
    </source>
</reference>
<dbReference type="Proteomes" id="UP000663720">
    <property type="component" value="Chromosome"/>
</dbReference>